<gene>
    <name evidence="2" type="ORF">F2Q70_00031138</name>
</gene>
<dbReference type="AlphaFoldDB" id="A0A8S9FPT7"/>
<protein>
    <submittedName>
        <fullName evidence="2">Uncharacterized protein</fullName>
    </submittedName>
</protein>
<reference evidence="2" key="1">
    <citation type="submission" date="2019-12" db="EMBL/GenBank/DDBJ databases">
        <title>Genome sequencing and annotation of Brassica cretica.</title>
        <authorList>
            <person name="Studholme D.J."/>
            <person name="Sarris P.F."/>
        </authorList>
    </citation>
    <scope>NUCLEOTIDE SEQUENCE</scope>
    <source>
        <strain evidence="2">PFS-102/07</strain>
        <tissue evidence="2">Leaf</tissue>
    </source>
</reference>
<organism evidence="2">
    <name type="scientific">Brassica cretica</name>
    <name type="common">Mustard</name>
    <dbReference type="NCBI Taxonomy" id="69181"/>
    <lineage>
        <taxon>Eukaryota</taxon>
        <taxon>Viridiplantae</taxon>
        <taxon>Streptophyta</taxon>
        <taxon>Embryophyta</taxon>
        <taxon>Tracheophyta</taxon>
        <taxon>Spermatophyta</taxon>
        <taxon>Magnoliopsida</taxon>
        <taxon>eudicotyledons</taxon>
        <taxon>Gunneridae</taxon>
        <taxon>Pentapetalae</taxon>
        <taxon>rosids</taxon>
        <taxon>malvids</taxon>
        <taxon>Brassicales</taxon>
        <taxon>Brassicaceae</taxon>
        <taxon>Brassiceae</taxon>
        <taxon>Brassica</taxon>
    </lineage>
</organism>
<dbReference type="EMBL" id="QGKY02002305">
    <property type="protein sequence ID" value="KAF2534336.1"/>
    <property type="molecule type" value="Genomic_DNA"/>
</dbReference>
<feature type="region of interest" description="Disordered" evidence="1">
    <location>
        <begin position="122"/>
        <end position="191"/>
    </location>
</feature>
<feature type="compositionally biased region" description="Basic residues" evidence="1">
    <location>
        <begin position="160"/>
        <end position="169"/>
    </location>
</feature>
<comment type="caution">
    <text evidence="2">The sequence shown here is derived from an EMBL/GenBank/DDBJ whole genome shotgun (WGS) entry which is preliminary data.</text>
</comment>
<proteinExistence type="predicted"/>
<evidence type="ECO:0000313" key="2">
    <source>
        <dbReference type="EMBL" id="KAF2534336.1"/>
    </source>
</evidence>
<name>A0A8S9FPT7_BRACR</name>
<evidence type="ECO:0000256" key="1">
    <source>
        <dbReference type="SAM" id="MobiDB-lite"/>
    </source>
</evidence>
<accession>A0A8S9FPT7</accession>
<feature type="compositionally biased region" description="Basic and acidic residues" evidence="1">
    <location>
        <begin position="147"/>
        <end position="159"/>
    </location>
</feature>
<feature type="compositionally biased region" description="Low complexity" evidence="1">
    <location>
        <begin position="133"/>
        <end position="142"/>
    </location>
</feature>
<sequence>MASSIVSIDTDLEEMHNNIGELKKQVEVIHGGWERLTKSNTDLSSQMATIVQTLSRMEAWQRADKAAGKAVAGTSSQQDQVHPSIPVPIVGEHPLGYRGIANNLESRTDHYLEPPIQRLTTNLEETESPPEPSLLSGGELPGARSETQIREYIDADTEKKRQHRRKSKQNVKGELPAPERARTRRRTPERT</sequence>
<feature type="compositionally biased region" description="Basic and acidic residues" evidence="1">
    <location>
        <begin position="177"/>
        <end position="191"/>
    </location>
</feature>